<organism evidence="1">
    <name type="scientific">Grammatophora oceanica</name>
    <dbReference type="NCBI Taxonomy" id="210454"/>
    <lineage>
        <taxon>Eukaryota</taxon>
        <taxon>Sar</taxon>
        <taxon>Stramenopiles</taxon>
        <taxon>Ochrophyta</taxon>
        <taxon>Bacillariophyta</taxon>
        <taxon>Fragilariophyceae</taxon>
        <taxon>Fragilariophycidae</taxon>
        <taxon>Rhabdonematales</taxon>
        <taxon>Grammatophoraceae</taxon>
        <taxon>Grammatophora</taxon>
    </lineage>
</organism>
<evidence type="ECO:0000313" key="1">
    <source>
        <dbReference type="EMBL" id="CAD9280854.1"/>
    </source>
</evidence>
<dbReference type="EMBL" id="HBGK01019313">
    <property type="protein sequence ID" value="CAD9280854.1"/>
    <property type="molecule type" value="Transcribed_RNA"/>
</dbReference>
<sequence>MIRLFSVEKPALVCPEVLDLHAYSVSQILLTRHSAACRKSKKGIKFWKIVGEAVCAGMGGREGKEIRSLLNEDSTYCSYKACFATYAYCGSSRYRSLFGNYSRGTRSDF</sequence>
<reference evidence="1" key="1">
    <citation type="submission" date="2021-01" db="EMBL/GenBank/DDBJ databases">
        <authorList>
            <person name="Corre E."/>
            <person name="Pelletier E."/>
            <person name="Niang G."/>
            <person name="Scheremetjew M."/>
            <person name="Finn R."/>
            <person name="Kale V."/>
            <person name="Holt S."/>
            <person name="Cochrane G."/>
            <person name="Meng A."/>
            <person name="Brown T."/>
            <person name="Cohen L."/>
        </authorList>
    </citation>
    <scope>NUCLEOTIDE SEQUENCE</scope>
    <source>
        <strain evidence="1">CCMP 410</strain>
    </source>
</reference>
<protein>
    <submittedName>
        <fullName evidence="1">Uncharacterized protein</fullName>
    </submittedName>
</protein>
<accession>A0A7S1UWN6</accession>
<name>A0A7S1UWN6_9STRA</name>
<proteinExistence type="predicted"/>
<dbReference type="AlphaFoldDB" id="A0A7S1UWN6"/>
<gene>
    <name evidence="1" type="ORF">GOCE00092_LOCUS9764</name>
</gene>